<sequence>MTGLCSLLTVNKFFFEEALKLMVNELLRIWRYDLSGIAGSNSSCRVCEKFLALVLRSTLQRQMLVRQGLIEPQQKIGTLDRCSTLSPCQIKAALTTPSPSLESILFEYGLGLGESSAITQEFAQLTTVDYSIYFTSLVPADMFLLNLPVYRIESPHLEDPVQIPRTRFETIEEQTDTTHSRTIRGIIRLLLQHNFNHITELGFFTHEAGYFQLFADKIPMLQLLWLDHDSLKCNIRGVLQDIINFIHLQRKTFVNHSHLRIKFFGSIFPTEEWPPRSSSFNREEWINYRLQRSVLVEPILKIYGAVGKLHTLEATCLPWVYKDAHQIEVESLISLVDADIERLDEGEGPFMEAFLHRCHNLSDLQLSVGNPFLFQWAVPPASVAMDDTYYPAVLTRAPNPAMETRQELLRDIRQRPLPKLSKLDLNTSRDPTFLTYALNDAVAAFGESLEAITVRSGRRFRTDVPLRLKERFQNTILEISEIPRSRRIGFDWFLPRIRKIQVTILDIQEFGPFDRCPLLEELFIECPLNWPEIATIAERTPVPKPVQDEIAKHPLTLMSVWNMPRLKTLILRGNIAVRFNFESLKLMKTLKSLELRANEAGWGEYFANLYVAECRAAMEGTPEIVKPSGGIGGSQGNGSKPQDTCQSPTFYPWNWSSPSLVKIKLQSPAATMFHLQLLKGFPMLRELKLVAFDVVHYKFQPSLGCALRELYSVQTIEQIPVTKSTERLRQILIVDDPSPEIRRLQNPSKTEVLNDPDSSTWFSHPFVKSRLEKLYFGGSWEEIDFDLWKQLLVDIAPNLSDVTTPKRQTRCDLLEQLKK</sequence>
<name>A0A9P6KHG3_9FUNG</name>
<dbReference type="Proteomes" id="UP000780801">
    <property type="component" value="Unassembled WGS sequence"/>
</dbReference>
<gene>
    <name evidence="1" type="ORF">BGW38_003901</name>
</gene>
<evidence type="ECO:0000313" key="1">
    <source>
        <dbReference type="EMBL" id="KAF9585101.1"/>
    </source>
</evidence>
<comment type="caution">
    <text evidence="1">The sequence shown here is derived from an EMBL/GenBank/DDBJ whole genome shotgun (WGS) entry which is preliminary data.</text>
</comment>
<accession>A0A9P6KHG3</accession>
<dbReference type="OrthoDB" id="2330886at2759"/>
<organism evidence="1 2">
    <name type="scientific">Lunasporangiospora selenospora</name>
    <dbReference type="NCBI Taxonomy" id="979761"/>
    <lineage>
        <taxon>Eukaryota</taxon>
        <taxon>Fungi</taxon>
        <taxon>Fungi incertae sedis</taxon>
        <taxon>Mucoromycota</taxon>
        <taxon>Mortierellomycotina</taxon>
        <taxon>Mortierellomycetes</taxon>
        <taxon>Mortierellales</taxon>
        <taxon>Mortierellaceae</taxon>
        <taxon>Lunasporangiospora</taxon>
    </lineage>
</organism>
<evidence type="ECO:0000313" key="2">
    <source>
        <dbReference type="Proteomes" id="UP000780801"/>
    </source>
</evidence>
<proteinExistence type="predicted"/>
<reference evidence="1" key="1">
    <citation type="journal article" date="2020" name="Fungal Divers.">
        <title>Resolving the Mortierellaceae phylogeny through synthesis of multi-gene phylogenetics and phylogenomics.</title>
        <authorList>
            <person name="Vandepol N."/>
            <person name="Liber J."/>
            <person name="Desiro A."/>
            <person name="Na H."/>
            <person name="Kennedy M."/>
            <person name="Barry K."/>
            <person name="Grigoriev I.V."/>
            <person name="Miller A.N."/>
            <person name="O'Donnell K."/>
            <person name="Stajich J.E."/>
            <person name="Bonito G."/>
        </authorList>
    </citation>
    <scope>NUCLEOTIDE SEQUENCE</scope>
    <source>
        <strain evidence="1">KOD1015</strain>
    </source>
</reference>
<dbReference type="SUPFAM" id="SSF52047">
    <property type="entry name" value="RNI-like"/>
    <property type="match status" value="1"/>
</dbReference>
<protein>
    <submittedName>
        <fullName evidence="1">Uncharacterized protein</fullName>
    </submittedName>
</protein>
<dbReference type="EMBL" id="JAABOA010000254">
    <property type="protein sequence ID" value="KAF9585101.1"/>
    <property type="molecule type" value="Genomic_DNA"/>
</dbReference>
<keyword evidence="2" id="KW-1185">Reference proteome</keyword>
<dbReference type="AlphaFoldDB" id="A0A9P6KHG3"/>